<name>A0ABQ1FGC8_9BACL</name>
<proteinExistence type="predicted"/>
<comment type="caution">
    <text evidence="1">The sequence shown here is derived from an EMBL/GenBank/DDBJ whole genome shotgun (WGS) entry which is preliminary data.</text>
</comment>
<keyword evidence="2" id="KW-1185">Reference proteome</keyword>
<organism evidence="1 2">
    <name type="scientific">Paenibacillus marchantiophytorum</name>
    <dbReference type="NCBI Taxonomy" id="1619310"/>
    <lineage>
        <taxon>Bacteria</taxon>
        <taxon>Bacillati</taxon>
        <taxon>Bacillota</taxon>
        <taxon>Bacilli</taxon>
        <taxon>Bacillales</taxon>
        <taxon>Paenibacillaceae</taxon>
        <taxon>Paenibacillus</taxon>
    </lineage>
</organism>
<sequence>MSKTKIPQITKEFASFLNLRGLPLLVEIIRRSKTFILYLFINKKFEEFLSFLVWEIVHFLKINRKNVIHLMNISSLKYSDEEMLDRDKFNWKIEGGTCELLPVSWTLVYIVSNEEMLGVANNRLNVLVRSNNEGTTYTDVFTFSSCIDAIYVSHNYNIYVCSDGNVYKSKDNGATFNVVLQLSTPHSVFIHNYGITEDDKGTIFLGEYANVWVEKKGWKNVAYIYYCPNNSENFTRSDFFIKEGANKHIHMIRYCSYLKKLFVTDGDNKKRVWINDSMQNYSVRSSANQRGWRLINKRHIDTGGYTSVVSLTDGVLFGSDYLGGTNFIIKTVDGIKMSKKTLPDPIRRNPIYSIVNVKSRNRNQVWVNSVNDLGRQDAKAVLFYSNDNGETWFNFIEYDGLKCKIEIRSASLNPTNYFLASICNKENNRIIGTFKIKLD</sequence>
<evidence type="ECO:0000313" key="2">
    <source>
        <dbReference type="Proteomes" id="UP000615455"/>
    </source>
</evidence>
<dbReference type="SUPFAM" id="SSF110296">
    <property type="entry name" value="Oligoxyloglucan reducing end-specific cellobiohydrolase"/>
    <property type="match status" value="1"/>
</dbReference>
<protein>
    <recommendedName>
        <fullName evidence="3">Exo-alpha-sialidase</fullName>
    </recommendedName>
</protein>
<reference evidence="2" key="1">
    <citation type="journal article" date="2019" name="Int. J. Syst. Evol. Microbiol.">
        <title>The Global Catalogue of Microorganisms (GCM) 10K type strain sequencing project: providing services to taxonomists for standard genome sequencing and annotation.</title>
        <authorList>
            <consortium name="The Broad Institute Genomics Platform"/>
            <consortium name="The Broad Institute Genome Sequencing Center for Infectious Disease"/>
            <person name="Wu L."/>
            <person name="Ma J."/>
        </authorList>
    </citation>
    <scope>NUCLEOTIDE SEQUENCE [LARGE SCALE GENOMIC DNA]</scope>
    <source>
        <strain evidence="2">CGMCC 1.15043</strain>
    </source>
</reference>
<dbReference type="InterPro" id="IPR015943">
    <property type="entry name" value="WD40/YVTN_repeat-like_dom_sf"/>
</dbReference>
<accession>A0ABQ1FGC8</accession>
<evidence type="ECO:0000313" key="1">
    <source>
        <dbReference type="EMBL" id="GGA11511.1"/>
    </source>
</evidence>
<dbReference type="Proteomes" id="UP000615455">
    <property type="component" value="Unassembled WGS sequence"/>
</dbReference>
<evidence type="ECO:0008006" key="3">
    <source>
        <dbReference type="Google" id="ProtNLM"/>
    </source>
</evidence>
<dbReference type="EMBL" id="BMHE01000063">
    <property type="protein sequence ID" value="GGA11511.1"/>
    <property type="molecule type" value="Genomic_DNA"/>
</dbReference>
<gene>
    <name evidence="1" type="ORF">GCM10008018_65770</name>
</gene>
<dbReference type="RefSeq" id="WP_189019874.1">
    <property type="nucleotide sequence ID" value="NZ_BMHE01000063.1"/>
</dbReference>
<dbReference type="Gene3D" id="2.130.10.10">
    <property type="entry name" value="YVTN repeat-like/Quinoprotein amine dehydrogenase"/>
    <property type="match status" value="1"/>
</dbReference>